<evidence type="ECO:0000313" key="1">
    <source>
        <dbReference type="EMBL" id="WZC48302.1"/>
    </source>
</evidence>
<proteinExistence type="predicted"/>
<dbReference type="RefSeq" id="WP_341366419.1">
    <property type="nucleotide sequence ID" value="NZ_CP150951.2"/>
</dbReference>
<evidence type="ECO:0008006" key="3">
    <source>
        <dbReference type="Google" id="ProtNLM"/>
    </source>
</evidence>
<accession>A0ABZ2V306</accession>
<keyword evidence="2" id="KW-1185">Reference proteome</keyword>
<dbReference type="Gene3D" id="1.25.40.290">
    <property type="entry name" value="ARM repeat domains"/>
    <property type="match status" value="1"/>
</dbReference>
<gene>
    <name evidence="1" type="ORF">AABB29_15740</name>
</gene>
<sequence length="372" mass="41136">MAEKFSLKDHLFNAETVSLLGGHFEQAGVFTAAPFVQDVMAEMGPLELKARINLIAAVLARYLPADFPAAGQAISAALPPPLDPTLSDDDFGHFIYAPLGVYVENHGLEGDLTLSLDLMEQITQRFSMEYAIRAFLNRWPDETLERMQDWVGHEHYHVRRLVSEGTRPKLPWGQAIGLTSAQTLPLLDRLYADRTRFVTRSVANHLNDITKKEPDAVLARLEGWQTAGGQSQKELEWLRKHALRGLIKAGHPGAMRHLGYHPDVAVTVSDLSITPAQVARGQSAEITFTLTAKQDAPLIVDYVIDFVKANGKTAPKVFKLKLLKAKAGKPVHLKKRHVFKDNATTFTLHPGAHQLHVQVNGRCAASLGFELS</sequence>
<name>A0ABZ2V306_9RHOB</name>
<dbReference type="SUPFAM" id="SSF48371">
    <property type="entry name" value="ARM repeat"/>
    <property type="match status" value="1"/>
</dbReference>
<organism evidence="1 2">
    <name type="scientific">Yoonia phaeophyticola</name>
    <dbReference type="NCBI Taxonomy" id="3137369"/>
    <lineage>
        <taxon>Bacteria</taxon>
        <taxon>Pseudomonadati</taxon>
        <taxon>Pseudomonadota</taxon>
        <taxon>Alphaproteobacteria</taxon>
        <taxon>Rhodobacterales</taxon>
        <taxon>Paracoccaceae</taxon>
        <taxon>Yoonia</taxon>
    </lineage>
</organism>
<evidence type="ECO:0000313" key="2">
    <source>
        <dbReference type="Proteomes" id="UP001440612"/>
    </source>
</evidence>
<dbReference type="InterPro" id="IPR016024">
    <property type="entry name" value="ARM-type_fold"/>
</dbReference>
<protein>
    <recommendedName>
        <fullName evidence="3">3-methyladenine DNA glycosylase AlkC</fullName>
    </recommendedName>
</protein>
<dbReference type="EMBL" id="CP150951">
    <property type="protein sequence ID" value="WZC48302.1"/>
    <property type="molecule type" value="Genomic_DNA"/>
</dbReference>
<reference evidence="2" key="1">
    <citation type="submission" date="2024-04" db="EMBL/GenBank/DDBJ databases">
        <title>Phylogenomic analyses of a clade within the roseobacter group suggest taxonomic reassignments of species of the genera Aestuariivita, Citreicella, Loktanella, Nautella, Pelagibaca, Ruegeria, Thalassobius, Thiobacimonas and Tropicibacter, and the proposal o.</title>
        <authorList>
            <person name="Jeon C.O."/>
        </authorList>
    </citation>
    <scope>NUCLEOTIDE SEQUENCE [LARGE SCALE GENOMIC DNA]</scope>
    <source>
        <strain evidence="2">BS5-3</strain>
    </source>
</reference>
<dbReference type="Proteomes" id="UP001440612">
    <property type="component" value="Chromosome"/>
</dbReference>